<keyword evidence="4 8" id="KW-0472">Membrane</keyword>
<evidence type="ECO:0000256" key="2">
    <source>
        <dbReference type="ARBA" id="ARBA00022554"/>
    </source>
</evidence>
<gene>
    <name evidence="10" type="ORF">F3Y22_tig00000340pilonHSYRG00162</name>
</gene>
<comment type="catalytic activity">
    <reaction evidence="5">
        <text>a 1,2-diacyl-sn-glycero-3-phospho-(1D-myo-inositol-3,5-bisphosphate) + H2O = a 1,2-diacyl-sn-glycero-3-phospho-(1D-myo-inositol-3-phosphate) + phosphate</text>
        <dbReference type="Rhea" id="RHEA:32955"/>
        <dbReference type="ChEBI" id="CHEBI:15377"/>
        <dbReference type="ChEBI" id="CHEBI:43474"/>
        <dbReference type="ChEBI" id="CHEBI:57923"/>
        <dbReference type="ChEBI" id="CHEBI:58088"/>
    </reaction>
</comment>
<protein>
    <submittedName>
        <fullName evidence="10">Phosphoinositide phosphatase SAC4</fullName>
    </submittedName>
</protein>
<dbReference type="GO" id="GO:0043813">
    <property type="term" value="F:phosphatidylinositol-3,5-bisphosphate 5-phosphatase activity"/>
    <property type="evidence" value="ECO:0007669"/>
    <property type="project" value="InterPro"/>
</dbReference>
<evidence type="ECO:0000256" key="1">
    <source>
        <dbReference type="ARBA" id="ARBA00004148"/>
    </source>
</evidence>
<feature type="domain" description="SAC" evidence="9">
    <location>
        <begin position="151"/>
        <end position="544"/>
    </location>
</feature>
<name>A0A6A3D3X3_HIBSY</name>
<feature type="region of interest" description="Disordered" evidence="7">
    <location>
        <begin position="641"/>
        <end position="697"/>
    </location>
</feature>
<keyword evidence="11" id="KW-1185">Reference proteome</keyword>
<dbReference type="PANTHER" id="PTHR45738">
    <property type="entry name" value="POLYPHOSPHOINOSITIDE PHOSPHATASE"/>
    <property type="match status" value="1"/>
</dbReference>
<evidence type="ECO:0000256" key="6">
    <source>
        <dbReference type="ARBA" id="ARBA00023464"/>
    </source>
</evidence>
<evidence type="ECO:0000259" key="9">
    <source>
        <dbReference type="PROSITE" id="PS50275"/>
    </source>
</evidence>
<dbReference type="AlphaFoldDB" id="A0A6A3D3X3"/>
<evidence type="ECO:0000313" key="11">
    <source>
        <dbReference type="Proteomes" id="UP000436088"/>
    </source>
</evidence>
<dbReference type="PROSITE" id="PS50275">
    <property type="entry name" value="SAC"/>
    <property type="match status" value="1"/>
</dbReference>
<evidence type="ECO:0000256" key="7">
    <source>
        <dbReference type="SAM" id="MobiDB-lite"/>
    </source>
</evidence>
<dbReference type="PANTHER" id="PTHR45738:SF25">
    <property type="entry name" value="PHOSPHOINOSITIDE PHOSPHATASE SAC3-RELATED"/>
    <property type="match status" value="1"/>
</dbReference>
<dbReference type="GO" id="GO:0005774">
    <property type="term" value="C:vacuolar membrane"/>
    <property type="evidence" value="ECO:0007669"/>
    <property type="project" value="UniProtKB-SubCell"/>
</dbReference>
<dbReference type="Proteomes" id="UP000436088">
    <property type="component" value="Unassembled WGS sequence"/>
</dbReference>
<feature type="transmembrane region" description="Helical" evidence="8">
    <location>
        <begin position="82"/>
        <end position="104"/>
    </location>
</feature>
<keyword evidence="8" id="KW-1133">Transmembrane helix</keyword>
<evidence type="ECO:0000256" key="3">
    <source>
        <dbReference type="ARBA" id="ARBA00022801"/>
    </source>
</evidence>
<evidence type="ECO:0000256" key="5">
    <source>
        <dbReference type="ARBA" id="ARBA00023337"/>
    </source>
</evidence>
<dbReference type="EMBL" id="VEPZ02000032">
    <property type="protein sequence ID" value="KAE8735284.1"/>
    <property type="molecule type" value="Genomic_DNA"/>
</dbReference>
<comment type="caution">
    <text evidence="10">The sequence shown here is derived from an EMBL/GenBank/DDBJ whole genome shotgun (WGS) entry which is preliminary data.</text>
</comment>
<comment type="subunit">
    <text evidence="6">Component of the PI(3,5)P2 regulatory complex at least composed of ATG18, SAC/FIG4, FAB1 and VAC14.</text>
</comment>
<keyword evidence="3" id="KW-0378">Hydrolase</keyword>
<feature type="compositionally biased region" description="Polar residues" evidence="7">
    <location>
        <begin position="658"/>
        <end position="693"/>
    </location>
</feature>
<proteinExistence type="predicted"/>
<keyword evidence="2" id="KW-0926">Vacuole</keyword>
<evidence type="ECO:0000256" key="8">
    <source>
        <dbReference type="SAM" id="Phobius"/>
    </source>
</evidence>
<reference evidence="10" key="1">
    <citation type="submission" date="2019-09" db="EMBL/GenBank/DDBJ databases">
        <title>Draft genome information of white flower Hibiscus syriacus.</title>
        <authorList>
            <person name="Kim Y.-M."/>
        </authorList>
    </citation>
    <scope>NUCLEOTIDE SEQUENCE [LARGE SCALE GENOMIC DNA]</scope>
    <source>
        <strain evidence="10">YM2019G1</strain>
    </source>
</reference>
<keyword evidence="8" id="KW-0812">Transmembrane</keyword>
<sequence length="927" mass="105518">MQKGAIAMMLTIMKFRLYETRSNFYMIGRDKSRTYWRVLKIDRFDPSELNIREDSTTYSESECSELLRRIHEGNISTGGLKFVTICYGIVGFIKFLGPYYMLIITKREQIGSIRGHNVYAVSKSEMIPVPNSVVDSNIADAKDENRYKKLLCTVDLTKDFFFSYSYHVMRSLQKNMCNNEPSQVLNETMFVWNEFLTRGIRKHLQNTLWTVALVYGFFKQATLSVAGRDFKLTLIARRSRHYAGTRYLKRGVNEKGRVANDVETEQIVFEDVPDGLPAEITSVVQNRGSIPLFWSQETSRLNLKPDIILSKMDKNYEATRLHFENLVKRYGNPIIILNLIKTQEKKPRESILRQEFANAIDVINKDFSEENRLRFLHWDLHKHSRSKATNVLLLLGKVAAYALMLTGFFYCRVTSTLRPEECMAWSSLEYDNDIDISPQRYCNNVTDDAYKLERNCSGYNNCTNGNHSLKPPTFQRGVLRTNCIDCLDRTNVAQYAYGLAALGHQLHAIGIRDTPKIDLNDPLADNLMCFYERMGDTLAHQYGGSAAHNKIFSERRGQWRAATQSQEFFRTLQRYYSNAYMDAEKQDAINVFLGHFQPQAGKPALWELGSNHHYRGRNGETIVDEDGRSFFKRSFSDGNILHQTGSPMPATKDKQEKFTNSTLPDRSQGSNGLSESSPEISTCESDMSYSRCTPSMPRRQLFGDVQRDRYLETGQIFFSGHGDGVNCSNFVDLDWLSSSGNSCEEEPYERSSLLQSSPGLSSENVVNGVLGETTPSTSEYGSSMKGMQQKGTEEFPDSFVQWLGRKAVVVALLCKITSLAIQSDPIPHEPKSETNTPTRKRVNSLRLKQGFFWELIIHLFNSLIGLSVSIGRSFNLRLSEELLFRVLGSLILYLLFVSGRTIHENETDVAFGGWGTDSCLCGKLLSS</sequence>
<accession>A0A6A3D3X3</accession>
<dbReference type="InterPro" id="IPR002013">
    <property type="entry name" value="SAC_dom"/>
</dbReference>
<dbReference type="InterPro" id="IPR043573">
    <property type="entry name" value="Fig4-like"/>
</dbReference>
<evidence type="ECO:0000313" key="10">
    <source>
        <dbReference type="EMBL" id="KAE8735284.1"/>
    </source>
</evidence>
<comment type="subcellular location">
    <subcellularLocation>
        <location evidence="1">Vacuole membrane</location>
        <topology evidence="1">Peripheral membrane protein</topology>
    </subcellularLocation>
</comment>
<dbReference type="GO" id="GO:0046856">
    <property type="term" value="P:phosphatidylinositol dephosphorylation"/>
    <property type="evidence" value="ECO:0007669"/>
    <property type="project" value="InterPro"/>
</dbReference>
<evidence type="ECO:0000256" key="4">
    <source>
        <dbReference type="ARBA" id="ARBA00023136"/>
    </source>
</evidence>
<organism evidence="10 11">
    <name type="scientific">Hibiscus syriacus</name>
    <name type="common">Rose of Sharon</name>
    <dbReference type="NCBI Taxonomy" id="106335"/>
    <lineage>
        <taxon>Eukaryota</taxon>
        <taxon>Viridiplantae</taxon>
        <taxon>Streptophyta</taxon>
        <taxon>Embryophyta</taxon>
        <taxon>Tracheophyta</taxon>
        <taxon>Spermatophyta</taxon>
        <taxon>Magnoliopsida</taxon>
        <taxon>eudicotyledons</taxon>
        <taxon>Gunneridae</taxon>
        <taxon>Pentapetalae</taxon>
        <taxon>rosids</taxon>
        <taxon>malvids</taxon>
        <taxon>Malvales</taxon>
        <taxon>Malvaceae</taxon>
        <taxon>Malvoideae</taxon>
        <taxon>Hibiscus</taxon>
    </lineage>
</organism>
<dbReference type="Pfam" id="PF02383">
    <property type="entry name" value="Syja_N"/>
    <property type="match status" value="1"/>
</dbReference>